<organism evidence="1 2">
    <name type="scientific">Novosphingobium humi</name>
    <dbReference type="NCBI Taxonomy" id="2282397"/>
    <lineage>
        <taxon>Bacteria</taxon>
        <taxon>Pseudomonadati</taxon>
        <taxon>Pseudomonadota</taxon>
        <taxon>Alphaproteobacteria</taxon>
        <taxon>Sphingomonadales</taxon>
        <taxon>Sphingomonadaceae</taxon>
        <taxon>Novosphingobium</taxon>
    </lineage>
</organism>
<name>A0ABY7U1Z1_9SPHN</name>
<protein>
    <submittedName>
        <fullName evidence="1">Uncharacterized protein</fullName>
    </submittedName>
</protein>
<dbReference type="Proteomes" id="UP001218231">
    <property type="component" value="Chromosome"/>
</dbReference>
<gene>
    <name evidence="1" type="ORF">PQ457_08045</name>
</gene>
<accession>A0ABY7U1Z1</accession>
<reference evidence="1 2" key="1">
    <citation type="submission" date="2023-02" db="EMBL/GenBank/DDBJ databases">
        <title>Genome sequence of Novosphingobium humi KACC 19094.</title>
        <authorList>
            <person name="Kim S."/>
            <person name="Heo J."/>
            <person name="Kwon S.-W."/>
        </authorList>
    </citation>
    <scope>NUCLEOTIDE SEQUENCE [LARGE SCALE GENOMIC DNA]</scope>
    <source>
        <strain evidence="1 2">KACC 19094</strain>
    </source>
</reference>
<evidence type="ECO:0000313" key="2">
    <source>
        <dbReference type="Proteomes" id="UP001218231"/>
    </source>
</evidence>
<evidence type="ECO:0000313" key="1">
    <source>
        <dbReference type="EMBL" id="WCT78897.1"/>
    </source>
</evidence>
<proteinExistence type="predicted"/>
<dbReference type="EMBL" id="CP117417">
    <property type="protein sequence ID" value="WCT78897.1"/>
    <property type="molecule type" value="Genomic_DNA"/>
</dbReference>
<dbReference type="RefSeq" id="WP_273619197.1">
    <property type="nucleotide sequence ID" value="NZ_CP117417.1"/>
</dbReference>
<sequence length="82" mass="9147">MSKPKQTMHEWLRTAEAGAQFVYHTGETAGGPYLRAARVAYNMGIVTLVQRRARAGFQYIAVMLDKQVEIPADCQFDVSARA</sequence>
<keyword evidence="2" id="KW-1185">Reference proteome</keyword>